<keyword evidence="1 2" id="KW-0129">CBS domain</keyword>
<evidence type="ECO:0000313" key="5">
    <source>
        <dbReference type="Proteomes" id="UP000515317"/>
    </source>
</evidence>
<dbReference type="RefSeq" id="WP_222874946.1">
    <property type="nucleotide sequence ID" value="NZ_AP023361.1"/>
</dbReference>
<evidence type="ECO:0000256" key="1">
    <source>
        <dbReference type="ARBA" id="ARBA00023122"/>
    </source>
</evidence>
<proteinExistence type="predicted"/>
<dbReference type="InterPro" id="IPR051257">
    <property type="entry name" value="Diverse_CBS-Domain"/>
</dbReference>
<dbReference type="KEGG" id="tso:IZ6_20220"/>
<dbReference type="InterPro" id="IPR046342">
    <property type="entry name" value="CBS_dom_sf"/>
</dbReference>
<dbReference type="CDD" id="cd04623">
    <property type="entry name" value="CBS_pair_bac_euk"/>
    <property type="match status" value="1"/>
</dbReference>
<dbReference type="PROSITE" id="PS51371">
    <property type="entry name" value="CBS"/>
    <property type="match status" value="2"/>
</dbReference>
<evidence type="ECO:0000259" key="3">
    <source>
        <dbReference type="PROSITE" id="PS51371"/>
    </source>
</evidence>
<reference evidence="4 5" key="1">
    <citation type="submission" date="2020-08" db="EMBL/GenBank/DDBJ databases">
        <title>Genome sequence of Rhizobiales bacterium strain IZ6.</title>
        <authorList>
            <person name="Nakai R."/>
            <person name="Naganuma T."/>
        </authorList>
    </citation>
    <scope>NUCLEOTIDE SEQUENCE [LARGE SCALE GENOMIC DNA]</scope>
    <source>
        <strain evidence="4 5">IZ6</strain>
    </source>
</reference>
<dbReference type="InterPro" id="IPR044725">
    <property type="entry name" value="CBSX3_CBS_dom"/>
</dbReference>
<dbReference type="PANTHER" id="PTHR43080:SF2">
    <property type="entry name" value="CBS DOMAIN-CONTAINING PROTEIN"/>
    <property type="match status" value="1"/>
</dbReference>
<evidence type="ECO:0000256" key="2">
    <source>
        <dbReference type="PROSITE-ProRule" id="PRU00703"/>
    </source>
</evidence>
<dbReference type="SMART" id="SM00116">
    <property type="entry name" value="CBS"/>
    <property type="match status" value="2"/>
</dbReference>
<keyword evidence="5" id="KW-1185">Reference proteome</keyword>
<feature type="domain" description="CBS" evidence="3">
    <location>
        <begin position="76"/>
        <end position="132"/>
    </location>
</feature>
<dbReference type="Proteomes" id="UP000515317">
    <property type="component" value="Chromosome"/>
</dbReference>
<feature type="domain" description="CBS" evidence="3">
    <location>
        <begin position="8"/>
        <end position="68"/>
    </location>
</feature>
<name>A0A6S6QTL5_9HYPH</name>
<gene>
    <name evidence="4" type="ORF">IZ6_20220</name>
</gene>
<dbReference type="PANTHER" id="PTHR43080">
    <property type="entry name" value="CBS DOMAIN-CONTAINING PROTEIN CBSX3, MITOCHONDRIAL"/>
    <property type="match status" value="1"/>
</dbReference>
<dbReference type="SUPFAM" id="SSF54631">
    <property type="entry name" value="CBS-domain pair"/>
    <property type="match status" value="1"/>
</dbReference>
<evidence type="ECO:0000313" key="4">
    <source>
        <dbReference type="EMBL" id="BCJ91287.1"/>
    </source>
</evidence>
<sequence length="143" mass="15116">MHVAAILDIKGRDVVTLDPDKTLADAARLLAKRSIGTVVVTAGDDIILGILSERDIVRAVATLGAGALEAPVSAHMTRSVKTCAGPDALRSIMERMTAGRFRHMPVIERGRLVGIISIGDVVKSRLGELEAEASAMRDYIASA</sequence>
<dbReference type="EMBL" id="AP023361">
    <property type="protein sequence ID" value="BCJ91287.1"/>
    <property type="molecule type" value="Genomic_DNA"/>
</dbReference>
<dbReference type="AlphaFoldDB" id="A0A6S6QTL5"/>
<organism evidence="4 5">
    <name type="scientific">Terrihabitans soli</name>
    <dbReference type="NCBI Taxonomy" id="708113"/>
    <lineage>
        <taxon>Bacteria</taxon>
        <taxon>Pseudomonadati</taxon>
        <taxon>Pseudomonadota</taxon>
        <taxon>Alphaproteobacteria</taxon>
        <taxon>Hyphomicrobiales</taxon>
        <taxon>Terrihabitans</taxon>
    </lineage>
</organism>
<accession>A0A6S6QTL5</accession>
<dbReference type="Gene3D" id="3.10.580.10">
    <property type="entry name" value="CBS-domain"/>
    <property type="match status" value="1"/>
</dbReference>
<dbReference type="InterPro" id="IPR000644">
    <property type="entry name" value="CBS_dom"/>
</dbReference>
<dbReference type="Pfam" id="PF00571">
    <property type="entry name" value="CBS"/>
    <property type="match status" value="2"/>
</dbReference>
<protein>
    <submittedName>
        <fullName evidence="4">Inosine-5-monophosphate dehydrogenase</fullName>
    </submittedName>
</protein>